<keyword evidence="4" id="KW-1185">Reference proteome</keyword>
<feature type="domain" description="S1 motif" evidence="2">
    <location>
        <begin position="943"/>
        <end position="1011"/>
    </location>
</feature>
<dbReference type="EMBL" id="JABFUD020000016">
    <property type="protein sequence ID" value="KAI5068443.1"/>
    <property type="molecule type" value="Genomic_DNA"/>
</dbReference>
<dbReference type="Proteomes" id="UP000886520">
    <property type="component" value="Chromosome 16"/>
</dbReference>
<feature type="compositionally biased region" description="Polar residues" evidence="1">
    <location>
        <begin position="487"/>
        <end position="513"/>
    </location>
</feature>
<feature type="region of interest" description="Disordered" evidence="1">
    <location>
        <begin position="718"/>
        <end position="738"/>
    </location>
</feature>
<dbReference type="Gene3D" id="2.40.50.140">
    <property type="entry name" value="Nucleic acid-binding proteins"/>
    <property type="match status" value="1"/>
</dbReference>
<organism evidence="3 4">
    <name type="scientific">Adiantum capillus-veneris</name>
    <name type="common">Maidenhair fern</name>
    <dbReference type="NCBI Taxonomy" id="13818"/>
    <lineage>
        <taxon>Eukaryota</taxon>
        <taxon>Viridiplantae</taxon>
        <taxon>Streptophyta</taxon>
        <taxon>Embryophyta</taxon>
        <taxon>Tracheophyta</taxon>
        <taxon>Polypodiopsida</taxon>
        <taxon>Polypodiidae</taxon>
        <taxon>Polypodiales</taxon>
        <taxon>Pteridineae</taxon>
        <taxon>Pteridaceae</taxon>
        <taxon>Vittarioideae</taxon>
        <taxon>Adiantum</taxon>
    </lineage>
</organism>
<feature type="region of interest" description="Disordered" evidence="1">
    <location>
        <begin position="313"/>
        <end position="332"/>
    </location>
</feature>
<dbReference type="AlphaFoldDB" id="A0A9D4UIC4"/>
<evidence type="ECO:0000313" key="3">
    <source>
        <dbReference type="EMBL" id="KAI5068443.1"/>
    </source>
</evidence>
<feature type="region of interest" description="Disordered" evidence="1">
    <location>
        <begin position="159"/>
        <end position="181"/>
    </location>
</feature>
<dbReference type="PANTHER" id="PTHR47600:SF1">
    <property type="entry name" value="NUCLEIC ACID-BINDING, OB-FOLD-LIKE PROTEIN"/>
    <property type="match status" value="1"/>
</dbReference>
<dbReference type="InterPro" id="IPR012340">
    <property type="entry name" value="NA-bd_OB-fold"/>
</dbReference>
<feature type="region of interest" description="Disordered" evidence="1">
    <location>
        <begin position="346"/>
        <end position="388"/>
    </location>
</feature>
<evidence type="ECO:0000313" key="4">
    <source>
        <dbReference type="Proteomes" id="UP000886520"/>
    </source>
</evidence>
<gene>
    <name evidence="3" type="ORF">GOP47_0016788</name>
</gene>
<evidence type="ECO:0000256" key="1">
    <source>
        <dbReference type="SAM" id="MobiDB-lite"/>
    </source>
</evidence>
<sequence>MDQPRVIITFIVTTYNHTSSLLRFEPSQAASNGGMQEASMSLQSIAVLLPYKETPVTNSQLPRFNKLSKSVGSRWTRRRLLVTNGASQGREPSKELRLDQQDLMAIEFGRLLGESKEKTISKVLRRKIDPNSTYIDLEKEAKAGKELVEKADFAVKVERPKGPSRNGSMLGPDVPRLASPPLRRSGVLVNLPKNGASADVQESFDDCLLHKPLSSQSSEALSSIRPSSLLAANNVNGPDSQSMKAMEQTSVDANMLHRPSVDKGSTVVLSPRSVTMSPSQSLQPEISEMPEYSDSRKASKLEFQRLLDKAFNTSNADPPVEQSNLSTEPTAEGASRLMDAAAALPNLASPPSRHRGSPGTFIQPAQKTTATSSSTKNPPDGPVDESLLRKPGIQASSGVALSSAQSSEEIYISQDYQSHMPPDVKDHTGLDEAAAIPQLAAPPSRHRGSFGKFIQPRRAKTKDLVDNSLDESLLRKPSFLEKAVSIVSTPPTEDSSTPLLTGKQRQTSTTQIDNKNGHKNNGLKGGAIETTLQMSAILDDAQGIDLENPLQVGSGSDDGNEVLKPVLKIKSLAQSPEDLAELGTSDAFKDAREASNRLSYVPKSGRLEGTSNGSTVKHVKVGALKKPARVTFTNSAKGLTSEEREDIKPNNPINDDSKAFCEVEQSMDSSSRPSSVCAERDDSKTVGQVEESVETLLRSNNLIVDPRHVSSLAVDQASFRDQQREQEEQLTAESVALGTDQQAKSINMLRRPSQHTDSHHSELANLEASNPKLHQAKEEEEKEWARAEALLKAKEQVEVKMIGSNSAGLFVSLGCLVGFLPSFELSPKRGLVDFSSWAQQKGYGLSQIRAVKGGNNVFGMVTQNVEESELSTATEGDLNDLRIKYREEVSKLISSFVGERTKVIVKLLDKGRRKLRVSEKEADLGGHELLQKKADLMAQLKMGEVVSCQVKSITPIGVFVEVDGVPALIHHSEVSWNTRLDPASLLSIGEVIKAKVCRLDRTLQRINLSLKQMQPDPLKRTLESVVGDLDTNSSLHEVEADASLDVNWPELGDLISKLEKMDHISSVSKGRCLYSSAFAPTFQVLISTPQSNGYKLLARFENKIQEILVDTTLNREKMKECIRLCTFSTV</sequence>
<dbReference type="SMART" id="SM00316">
    <property type="entry name" value="S1"/>
    <property type="match status" value="2"/>
</dbReference>
<feature type="region of interest" description="Disordered" evidence="1">
    <location>
        <begin position="663"/>
        <end position="688"/>
    </location>
</feature>
<dbReference type="PROSITE" id="PS50126">
    <property type="entry name" value="S1"/>
    <property type="match status" value="1"/>
</dbReference>
<name>A0A9D4UIC4_ADICA</name>
<feature type="region of interest" description="Disordered" evidence="1">
    <location>
        <begin position="637"/>
        <end position="656"/>
    </location>
</feature>
<feature type="region of interest" description="Disordered" evidence="1">
    <location>
        <begin position="487"/>
        <end position="525"/>
    </location>
</feature>
<dbReference type="PANTHER" id="PTHR47600">
    <property type="entry name" value="NUCLEIC ACID-BINDING, OB-FOLD-LIKE PROTEIN"/>
    <property type="match status" value="1"/>
</dbReference>
<feature type="compositionally biased region" description="Polar residues" evidence="1">
    <location>
        <begin position="313"/>
        <end position="329"/>
    </location>
</feature>
<dbReference type="OrthoDB" id="1899990at2759"/>
<feature type="compositionally biased region" description="Polar residues" evidence="1">
    <location>
        <begin position="272"/>
        <end position="284"/>
    </location>
</feature>
<evidence type="ECO:0000259" key="2">
    <source>
        <dbReference type="PROSITE" id="PS50126"/>
    </source>
</evidence>
<dbReference type="InterPro" id="IPR003029">
    <property type="entry name" value="S1_domain"/>
</dbReference>
<proteinExistence type="predicted"/>
<accession>A0A9D4UIC4</accession>
<dbReference type="Pfam" id="PF00575">
    <property type="entry name" value="S1"/>
    <property type="match status" value="1"/>
</dbReference>
<dbReference type="GO" id="GO:0003676">
    <property type="term" value="F:nucleic acid binding"/>
    <property type="evidence" value="ECO:0007669"/>
    <property type="project" value="InterPro"/>
</dbReference>
<dbReference type="SUPFAM" id="SSF50249">
    <property type="entry name" value="Nucleic acid-binding proteins"/>
    <property type="match status" value="1"/>
</dbReference>
<feature type="region of interest" description="Disordered" evidence="1">
    <location>
        <begin position="750"/>
        <end position="781"/>
    </location>
</feature>
<reference evidence="3" key="1">
    <citation type="submission" date="2021-01" db="EMBL/GenBank/DDBJ databases">
        <title>Adiantum capillus-veneris genome.</title>
        <authorList>
            <person name="Fang Y."/>
            <person name="Liao Q."/>
        </authorList>
    </citation>
    <scope>NUCLEOTIDE SEQUENCE</scope>
    <source>
        <strain evidence="3">H3</strain>
        <tissue evidence="3">Leaf</tissue>
    </source>
</reference>
<comment type="caution">
    <text evidence="3">The sequence shown here is derived from an EMBL/GenBank/DDBJ whole genome shotgun (WGS) entry which is preliminary data.</text>
</comment>
<feature type="region of interest" description="Disordered" evidence="1">
    <location>
        <begin position="271"/>
        <end position="295"/>
    </location>
</feature>
<protein>
    <recommendedName>
        <fullName evidence="2">S1 motif domain-containing protein</fullName>
    </recommendedName>
</protein>